<gene>
    <name evidence="1" type="ORF">NCTC12860_00579</name>
</gene>
<organism evidence="1 2">
    <name type="scientific">Bartonella grahamii</name>
    <dbReference type="NCBI Taxonomy" id="33045"/>
    <lineage>
        <taxon>Bacteria</taxon>
        <taxon>Pseudomonadati</taxon>
        <taxon>Pseudomonadota</taxon>
        <taxon>Alphaproteobacteria</taxon>
        <taxon>Hyphomicrobiales</taxon>
        <taxon>Bartonellaceae</taxon>
        <taxon>Bartonella</taxon>
    </lineage>
</organism>
<dbReference type="AlphaFoldDB" id="A0A336NEK5"/>
<dbReference type="OMA" id="TWYGQEE"/>
<accession>A0A336NEK5</accession>
<name>A0A336NEK5_BARGR</name>
<dbReference type="Proteomes" id="UP000253846">
    <property type="component" value="Unassembled WGS sequence"/>
</dbReference>
<evidence type="ECO:0000313" key="2">
    <source>
        <dbReference type="Proteomes" id="UP000253846"/>
    </source>
</evidence>
<reference evidence="1 2" key="1">
    <citation type="submission" date="2018-06" db="EMBL/GenBank/DDBJ databases">
        <authorList>
            <consortium name="Pathogen Informatics"/>
            <person name="Doyle S."/>
        </authorList>
    </citation>
    <scope>NUCLEOTIDE SEQUENCE [LARGE SCALE GENOMIC DNA]</scope>
    <source>
        <strain evidence="1 2">NCTC12860</strain>
    </source>
</reference>
<dbReference type="EMBL" id="UFTD01000001">
    <property type="protein sequence ID" value="SSZ39367.1"/>
    <property type="molecule type" value="Genomic_DNA"/>
</dbReference>
<dbReference type="RefSeq" id="WP_015856831.1">
    <property type="nucleotide sequence ID" value="NZ_CACVBG010000001.1"/>
</dbReference>
<evidence type="ECO:0000313" key="1">
    <source>
        <dbReference type="EMBL" id="SSZ39367.1"/>
    </source>
</evidence>
<proteinExistence type="predicted"/>
<sequence>MTTLSTDPKNLNLTHSDHSKTFAYMVALIQDEIDDTTAEYSLQIQDSIFTALRVCECEPFFFNEKRERTFKTQSGKTWYGQEEGVFIESEKSLEGVFLATKNTTPTKLFFKPLEVLHQQYGMHPALGTPFFYTCLDQKIGLFPTPEHVETMQLSYAPVHFADEQLKESDNPWLIYAFDLIKARAKYELYKNILKDPEYAAVSFRDFQEQLQALRIETSRRKGSSKIRPMSF</sequence>
<protein>
    <submittedName>
        <fullName evidence="1">Uncharacterized protein</fullName>
    </submittedName>
</protein>